<dbReference type="AlphaFoldDB" id="A0A841HZ71"/>
<sequence length="314" mass="33971">MNHPRRRSPLARAWASLSHNLVQKLAALGLALVVWYVATGEQRARVERSFDVPLQVVDNTPLPSGEGRRTVSDITETVRITLEGTRTRLDQVQPDRIEATLDVTGLPEGPFQRRVQVEAPADTRLVRYNPEQASGFIDAVVSQSFAVRLAVTEVPTNELVRLTVSPRVVTVTGAQRQVGGIASVVTAPETIEPGTSREVALIPLDSNGRAVTDVALRPQRVTVSRVDVGEILVREVSVQLSPQTGDWDVRSVRFTPARVRLTGSVSALRNLTTVQATVPLRAGSYSAPATLNLPAGVVSLDNVTADLVVRPQQP</sequence>
<dbReference type="Gene3D" id="2.170.120.30">
    <property type="match status" value="1"/>
</dbReference>
<dbReference type="PANTHER" id="PTHR37804:SF1">
    <property type="entry name" value="CDAA REGULATORY PROTEIN CDAR"/>
    <property type="match status" value="1"/>
</dbReference>
<dbReference type="InterPro" id="IPR053154">
    <property type="entry name" value="c-di-AMP_regulator"/>
</dbReference>
<dbReference type="EMBL" id="JACHHG010000005">
    <property type="protein sequence ID" value="MBB6098223.1"/>
    <property type="molecule type" value="Genomic_DNA"/>
</dbReference>
<evidence type="ECO:0000313" key="1">
    <source>
        <dbReference type="EMBL" id="MBB6098223.1"/>
    </source>
</evidence>
<gene>
    <name evidence="1" type="ORF">HNR42_001648</name>
</gene>
<comment type="caution">
    <text evidence="1">The sequence shown here is derived from an EMBL/GenBank/DDBJ whole genome shotgun (WGS) entry which is preliminary data.</text>
</comment>
<keyword evidence="2" id="KW-1185">Reference proteome</keyword>
<reference evidence="1 2" key="1">
    <citation type="submission" date="2020-08" db="EMBL/GenBank/DDBJ databases">
        <title>Genomic Encyclopedia of Type Strains, Phase IV (KMG-IV): sequencing the most valuable type-strain genomes for metagenomic binning, comparative biology and taxonomic classification.</title>
        <authorList>
            <person name="Goeker M."/>
        </authorList>
    </citation>
    <scope>NUCLEOTIDE SEQUENCE [LARGE SCALE GENOMIC DNA]</scope>
    <source>
        <strain evidence="1 2">DSM 21458</strain>
    </source>
</reference>
<dbReference type="InterPro" id="IPR012505">
    <property type="entry name" value="YbbR"/>
</dbReference>
<dbReference type="Pfam" id="PF07949">
    <property type="entry name" value="YbbR"/>
    <property type="match status" value="2"/>
</dbReference>
<dbReference type="PANTHER" id="PTHR37804">
    <property type="entry name" value="CDAA REGULATORY PROTEIN CDAR"/>
    <property type="match status" value="1"/>
</dbReference>
<dbReference type="RefSeq" id="WP_183986426.1">
    <property type="nucleotide sequence ID" value="NZ_JACHHG010000005.1"/>
</dbReference>
<dbReference type="Proteomes" id="UP000569951">
    <property type="component" value="Unassembled WGS sequence"/>
</dbReference>
<organism evidence="1 2">
    <name type="scientific">Deinobacterium chartae</name>
    <dbReference type="NCBI Taxonomy" id="521158"/>
    <lineage>
        <taxon>Bacteria</taxon>
        <taxon>Thermotogati</taxon>
        <taxon>Deinococcota</taxon>
        <taxon>Deinococci</taxon>
        <taxon>Deinococcales</taxon>
        <taxon>Deinococcaceae</taxon>
        <taxon>Deinobacterium</taxon>
    </lineage>
</organism>
<proteinExistence type="predicted"/>
<accession>A0A841HZ71</accession>
<protein>
    <submittedName>
        <fullName evidence="1">YbbR domain-containing protein</fullName>
    </submittedName>
</protein>
<name>A0A841HZ71_9DEIO</name>
<evidence type="ECO:0000313" key="2">
    <source>
        <dbReference type="Proteomes" id="UP000569951"/>
    </source>
</evidence>